<dbReference type="RefSeq" id="XP_073918375.1">
    <property type="nucleotide sequence ID" value="XM_074062274.1"/>
</dbReference>
<keyword evidence="1" id="KW-1185">Reference proteome</keyword>
<accession>A0AC58LMK3</accession>
<evidence type="ECO:0000313" key="1">
    <source>
        <dbReference type="Proteomes" id="UP001732720"/>
    </source>
</evidence>
<sequence>MSARVRSRSMGSGRGQESSSENKPVMDQKPSGERSEHHESPKKSQGIEPRQEGEGEIIVIESDEESELEIDCLEMGVEKTRGERGDSPDAKGKILPYLEHANTPEAGCNAQEQKCREEGLAGSEVHVVGILIASFG</sequence>
<dbReference type="Proteomes" id="UP001732720">
    <property type="component" value="Chromosome X"/>
</dbReference>
<organism evidence="1 2">
    <name type="scientific">Castor canadensis</name>
    <name type="common">American beaver</name>
    <dbReference type="NCBI Taxonomy" id="51338"/>
    <lineage>
        <taxon>Eukaryota</taxon>
        <taxon>Metazoa</taxon>
        <taxon>Chordata</taxon>
        <taxon>Craniata</taxon>
        <taxon>Vertebrata</taxon>
        <taxon>Euteleostomi</taxon>
        <taxon>Mammalia</taxon>
        <taxon>Eutheria</taxon>
        <taxon>Euarchontoglires</taxon>
        <taxon>Glires</taxon>
        <taxon>Rodentia</taxon>
        <taxon>Castorimorpha</taxon>
        <taxon>Castoridae</taxon>
        <taxon>Castor</taxon>
    </lineage>
</organism>
<gene>
    <name evidence="2" type="primary">Page4</name>
</gene>
<evidence type="ECO:0000313" key="2">
    <source>
        <dbReference type="RefSeq" id="XP_073918375.1"/>
    </source>
</evidence>
<name>A0AC58LMK3_CASCN</name>
<protein>
    <submittedName>
        <fullName evidence="2">P antigen family member 4</fullName>
    </submittedName>
</protein>
<reference evidence="2" key="1">
    <citation type="submission" date="2025-08" db="UniProtKB">
        <authorList>
            <consortium name="RefSeq"/>
        </authorList>
    </citation>
    <scope>IDENTIFICATION</scope>
</reference>
<proteinExistence type="predicted"/>